<dbReference type="EC" id="2.7.2.4" evidence="10"/>
<reference evidence="14 15" key="1">
    <citation type="journal article" date="2012" name="Front. Microbiol.">
        <title>Draft Genome Sequence of the Virulent Strain 01-B526 of the Fish Pathogen Aeromonas salmonicida.</title>
        <authorList>
            <person name="Charette S.J."/>
            <person name="Brochu F."/>
            <person name="Boyle B."/>
            <person name="Filion G."/>
            <person name="Tanaka K.H."/>
            <person name="Derome N."/>
        </authorList>
    </citation>
    <scope>NUCLEOTIDE SEQUENCE [LARGE SCALE GENOMIC DNA]</scope>
    <source>
        <strain evidence="14 15">P11</strain>
    </source>
</reference>
<dbReference type="UniPathway" id="UPA00051">
    <property type="reaction ID" value="UER00462"/>
</dbReference>
<evidence type="ECO:0000313" key="14">
    <source>
        <dbReference type="EMBL" id="OBR94377.1"/>
    </source>
</evidence>
<evidence type="ECO:0000256" key="8">
    <source>
        <dbReference type="ARBA" id="ARBA00022915"/>
    </source>
</evidence>
<feature type="domain" description="Aspartokinase ACT" evidence="13">
    <location>
        <begin position="386"/>
        <end position="433"/>
    </location>
</feature>
<evidence type="ECO:0000256" key="6">
    <source>
        <dbReference type="ARBA" id="ARBA00022777"/>
    </source>
</evidence>
<comment type="pathway">
    <text evidence="11">Amino-acid biosynthesis; L-methionine biosynthesis via de novo pathway; L-homoserine from L-aspartate: step 1/3.</text>
</comment>
<dbReference type="InterPro" id="IPR001048">
    <property type="entry name" value="Asp/Glu/Uridylate_kinase"/>
</dbReference>
<evidence type="ECO:0000313" key="15">
    <source>
        <dbReference type="Proteomes" id="UP000093954"/>
    </source>
</evidence>
<evidence type="ECO:0000256" key="2">
    <source>
        <dbReference type="ARBA" id="ARBA00004766"/>
    </source>
</evidence>
<gene>
    <name evidence="14" type="primary">yclM</name>
    <name evidence="14" type="ORF">CLRAG_15440</name>
</gene>
<dbReference type="InterPro" id="IPR018042">
    <property type="entry name" value="Aspartate_kinase_CS"/>
</dbReference>
<feature type="domain" description="Aspartate/glutamate/uridylate kinase" evidence="12">
    <location>
        <begin position="3"/>
        <end position="265"/>
    </location>
</feature>
<dbReference type="Pfam" id="PF22468">
    <property type="entry name" value="ACT_9"/>
    <property type="match status" value="1"/>
</dbReference>
<comment type="pathway">
    <text evidence="11">Amino-acid biosynthesis; L-threonine biosynthesis; L-threonine from L-aspartate: step 1/5.</text>
</comment>
<keyword evidence="7" id="KW-0067">ATP-binding</keyword>
<comment type="caution">
    <text evidence="14">The sequence shown here is derived from an EMBL/GenBank/DDBJ whole genome shotgun (WGS) entry which is preliminary data.</text>
</comment>
<dbReference type="GO" id="GO:0009089">
    <property type="term" value="P:lysine biosynthetic process via diaminopimelate"/>
    <property type="evidence" value="ECO:0007669"/>
    <property type="project" value="UniProtKB-UniPathway"/>
</dbReference>
<dbReference type="AlphaFoldDB" id="A0A1A6AWF2"/>
<dbReference type="InterPro" id="IPR001341">
    <property type="entry name" value="Asp_kinase"/>
</dbReference>
<evidence type="ECO:0000256" key="5">
    <source>
        <dbReference type="ARBA" id="ARBA00022741"/>
    </source>
</evidence>
<keyword evidence="15" id="KW-1185">Reference proteome</keyword>
<keyword evidence="4 10" id="KW-0808">Transferase</keyword>
<organism evidence="14 15">
    <name type="scientific">Clostridium ragsdalei P11</name>
    <dbReference type="NCBI Taxonomy" id="1353534"/>
    <lineage>
        <taxon>Bacteria</taxon>
        <taxon>Bacillati</taxon>
        <taxon>Bacillota</taxon>
        <taxon>Clostridia</taxon>
        <taxon>Eubacteriales</taxon>
        <taxon>Clostridiaceae</taxon>
        <taxon>Clostridium</taxon>
    </lineage>
</organism>
<dbReference type="GO" id="GO:0005524">
    <property type="term" value="F:ATP binding"/>
    <property type="evidence" value="ECO:0007669"/>
    <property type="project" value="UniProtKB-KW"/>
</dbReference>
<name>A0A1A6AWF2_9CLOT</name>
<dbReference type="Gene3D" id="3.40.1160.10">
    <property type="entry name" value="Acetylglutamate kinase-like"/>
    <property type="match status" value="1"/>
</dbReference>
<dbReference type="GO" id="GO:0005829">
    <property type="term" value="C:cytosol"/>
    <property type="evidence" value="ECO:0007669"/>
    <property type="project" value="TreeGrafter"/>
</dbReference>
<comment type="similarity">
    <text evidence="3 10">Belongs to the aspartokinase family.</text>
</comment>
<keyword evidence="8" id="KW-0220">Diaminopimelate biosynthesis</keyword>
<evidence type="ECO:0000256" key="4">
    <source>
        <dbReference type="ARBA" id="ARBA00022679"/>
    </source>
</evidence>
<dbReference type="UniPathway" id="UPA00050">
    <property type="reaction ID" value="UER00461"/>
</dbReference>
<keyword evidence="6 10" id="KW-0418">Kinase</keyword>
<dbReference type="RefSeq" id="WP_065077863.1">
    <property type="nucleotide sequence ID" value="NZ_LROS01000013.1"/>
</dbReference>
<dbReference type="InterPro" id="IPR045865">
    <property type="entry name" value="ACT-like_dom_sf"/>
</dbReference>
<evidence type="ECO:0000256" key="11">
    <source>
        <dbReference type="RuleBase" id="RU004249"/>
    </source>
</evidence>
<proteinExistence type="inferred from homology"/>
<dbReference type="GO" id="GO:0009090">
    <property type="term" value="P:homoserine biosynthetic process"/>
    <property type="evidence" value="ECO:0007669"/>
    <property type="project" value="TreeGrafter"/>
</dbReference>
<dbReference type="GO" id="GO:0004072">
    <property type="term" value="F:aspartate kinase activity"/>
    <property type="evidence" value="ECO:0007669"/>
    <property type="project" value="UniProtKB-EC"/>
</dbReference>
<dbReference type="EMBL" id="LROS01000013">
    <property type="protein sequence ID" value="OBR94377.1"/>
    <property type="molecule type" value="Genomic_DNA"/>
</dbReference>
<dbReference type="PATRIC" id="fig|1353534.3.peg.1567"/>
<comment type="function">
    <text evidence="1">Catalyzes the phosphorylation of the beta-carboxyl group of aspartic acid with ATP to yield 4-phospho-L-aspartate, which is involved in the branched biosynthetic pathway leading to the biosynthesis of amino acids threonine, isoleucine and methionine.</text>
</comment>
<keyword evidence="5" id="KW-0547">Nucleotide-binding</keyword>
<dbReference type="Proteomes" id="UP000093954">
    <property type="component" value="Unassembled WGS sequence"/>
</dbReference>
<protein>
    <recommendedName>
        <fullName evidence="10">Aspartokinase</fullName>
        <ecNumber evidence="10">2.7.2.4</ecNumber>
    </recommendedName>
</protein>
<evidence type="ECO:0000256" key="3">
    <source>
        <dbReference type="ARBA" id="ARBA00010122"/>
    </source>
</evidence>
<evidence type="ECO:0000256" key="9">
    <source>
        <dbReference type="ARBA" id="ARBA00047872"/>
    </source>
</evidence>
<dbReference type="SUPFAM" id="SSF53633">
    <property type="entry name" value="Carbamate kinase-like"/>
    <property type="match status" value="1"/>
</dbReference>
<dbReference type="GO" id="GO:0019877">
    <property type="term" value="P:diaminopimelate biosynthetic process"/>
    <property type="evidence" value="ECO:0007669"/>
    <property type="project" value="UniProtKB-KW"/>
</dbReference>
<dbReference type="Pfam" id="PF00696">
    <property type="entry name" value="AA_kinase"/>
    <property type="match status" value="1"/>
</dbReference>
<evidence type="ECO:0000259" key="13">
    <source>
        <dbReference type="Pfam" id="PF22468"/>
    </source>
</evidence>
<dbReference type="PANTHER" id="PTHR21499:SF67">
    <property type="entry name" value="ASPARTOKINASE 3"/>
    <property type="match status" value="1"/>
</dbReference>
<keyword evidence="11" id="KW-0028">Amino-acid biosynthesis</keyword>
<comment type="catalytic activity">
    <reaction evidence="9 10">
        <text>L-aspartate + ATP = 4-phospho-L-aspartate + ADP</text>
        <dbReference type="Rhea" id="RHEA:23776"/>
        <dbReference type="ChEBI" id="CHEBI:29991"/>
        <dbReference type="ChEBI" id="CHEBI:30616"/>
        <dbReference type="ChEBI" id="CHEBI:57535"/>
        <dbReference type="ChEBI" id="CHEBI:456216"/>
        <dbReference type="EC" id="2.7.2.4"/>
    </reaction>
</comment>
<dbReference type="GO" id="GO:0009088">
    <property type="term" value="P:threonine biosynthetic process"/>
    <property type="evidence" value="ECO:0007669"/>
    <property type="project" value="UniProtKB-UniPathway"/>
</dbReference>
<evidence type="ECO:0000256" key="7">
    <source>
        <dbReference type="ARBA" id="ARBA00022840"/>
    </source>
</evidence>
<comment type="pathway">
    <text evidence="2 11">Amino-acid biosynthesis; L-lysine biosynthesis via DAP pathway; (S)-tetrahydrodipicolinate from L-aspartate: step 1/4.</text>
</comment>
<dbReference type="InterPro" id="IPR036393">
    <property type="entry name" value="AceGlu_kinase-like_sf"/>
</dbReference>
<evidence type="ECO:0000256" key="10">
    <source>
        <dbReference type="RuleBase" id="RU003448"/>
    </source>
</evidence>
<dbReference type="SUPFAM" id="SSF55021">
    <property type="entry name" value="ACT-like"/>
    <property type="match status" value="2"/>
</dbReference>
<accession>A0A1A6AWF2</accession>
<dbReference type="Gene3D" id="3.30.2130.10">
    <property type="entry name" value="VC0802-like"/>
    <property type="match status" value="1"/>
</dbReference>
<dbReference type="InterPro" id="IPR054352">
    <property type="entry name" value="ACT_Aspartokinase"/>
</dbReference>
<evidence type="ECO:0000256" key="1">
    <source>
        <dbReference type="ARBA" id="ARBA00003121"/>
    </source>
</evidence>
<evidence type="ECO:0000259" key="12">
    <source>
        <dbReference type="Pfam" id="PF00696"/>
    </source>
</evidence>
<dbReference type="PANTHER" id="PTHR21499">
    <property type="entry name" value="ASPARTATE KINASE"/>
    <property type="match status" value="1"/>
</dbReference>
<sequence length="460" mass="51785">MNKLIVAKFGGSSLANDKQFKKVKEIVLQDKRRRYIVVSAPGKTFEKDYKVTDLLYKCYCSVDNKNLFENYFNIIEGKYVSICNNLKLDLNIKKFLYDIKNDFFSGASKDYILSRGEYLNGLIFSKFINFTFIDPSDIISFKQNGQLDKEATKMLILNKLSHVEKAVIPGFYGSNKDGSIKTFPRGGSDITGSIISSVMNASIYENWTDVSGVLMANPNIVKDPKNIRNMTYKEIKNLSHMGANVLNEDSIIPVEESKIPINIRNTNNPNDIGTFISDNLPDEDCKDTIAGISGKGNFSIVRLEKLNLINDGLNNLFSIINADNISVEHLSFNSDSVSLIVPDSQLRKCENSFISKIETQLNPGSITINHNISLVGIIIRNINKFRQIIHKIFENLSNQNIKIKIIMQPSCESNIVLGVEDADLSKTIKLIYESINNPVLIEKLNTESESLPIYFNILSK</sequence>
<dbReference type="NCBIfam" id="TIGR00657">
    <property type="entry name" value="asp_kinases"/>
    <property type="match status" value="1"/>
</dbReference>
<dbReference type="UniPathway" id="UPA00034">
    <property type="reaction ID" value="UER00015"/>
</dbReference>
<dbReference type="PROSITE" id="PS00324">
    <property type="entry name" value="ASPARTOKINASE"/>
    <property type="match status" value="1"/>
</dbReference>